<name>A0AA41MVW7_SCICA</name>
<reference evidence="1" key="1">
    <citation type="submission" date="2020-03" db="EMBL/GenBank/DDBJ databases">
        <title>Studies in the Genomics of Life Span.</title>
        <authorList>
            <person name="Glass D."/>
        </authorList>
    </citation>
    <scope>NUCLEOTIDE SEQUENCE</scope>
    <source>
        <strain evidence="1">SUZIE</strain>
        <tissue evidence="1">Muscle</tissue>
    </source>
</reference>
<evidence type="ECO:0000313" key="2">
    <source>
        <dbReference type="Proteomes" id="UP001166674"/>
    </source>
</evidence>
<dbReference type="EMBL" id="JAATJV010334500">
    <property type="protein sequence ID" value="MBZ3878727.1"/>
    <property type="molecule type" value="Genomic_DNA"/>
</dbReference>
<accession>A0AA41MVW7</accession>
<keyword evidence="2" id="KW-1185">Reference proteome</keyword>
<evidence type="ECO:0000313" key="1">
    <source>
        <dbReference type="EMBL" id="MBZ3878727.1"/>
    </source>
</evidence>
<proteinExistence type="predicted"/>
<organism evidence="1 2">
    <name type="scientific">Sciurus carolinensis</name>
    <name type="common">Eastern gray squirrel</name>
    <dbReference type="NCBI Taxonomy" id="30640"/>
    <lineage>
        <taxon>Eukaryota</taxon>
        <taxon>Metazoa</taxon>
        <taxon>Chordata</taxon>
        <taxon>Craniata</taxon>
        <taxon>Vertebrata</taxon>
        <taxon>Euteleostomi</taxon>
        <taxon>Mammalia</taxon>
        <taxon>Eutheria</taxon>
        <taxon>Euarchontoglires</taxon>
        <taxon>Glires</taxon>
        <taxon>Rodentia</taxon>
        <taxon>Sciuromorpha</taxon>
        <taxon>Sciuridae</taxon>
        <taxon>Sciurinae</taxon>
        <taxon>Sciurini</taxon>
        <taxon>Sciurus</taxon>
    </lineage>
</organism>
<dbReference type="AlphaFoldDB" id="A0AA41MVW7"/>
<comment type="caution">
    <text evidence="1">The sequence shown here is derived from an EMBL/GenBank/DDBJ whole genome shotgun (WGS) entry which is preliminary data.</text>
</comment>
<sequence>MHVKEKGKREDMAVVDKVHYEREMKTCIRRKGETKKQFKDPKAPKGPPMAFCFILSTAPKSKEITLACSLAILRRN</sequence>
<protein>
    <submittedName>
        <fullName evidence="1">High mobility group protein B1</fullName>
    </submittedName>
</protein>
<gene>
    <name evidence="1" type="ORF">SUZIE_149380</name>
</gene>
<dbReference type="Proteomes" id="UP001166674">
    <property type="component" value="Unassembled WGS sequence"/>
</dbReference>